<dbReference type="Pfam" id="PF00089">
    <property type="entry name" value="Trypsin"/>
    <property type="match status" value="1"/>
</dbReference>
<dbReference type="PROSITE" id="PS50287">
    <property type="entry name" value="SRCR_2"/>
    <property type="match status" value="1"/>
</dbReference>
<keyword evidence="5" id="KW-0325">Glycoprotein</keyword>
<dbReference type="PANTHER" id="PTHR24252:SF30">
    <property type="entry name" value="TRANSMEMBRANE SERINE PROTEASE 2"/>
    <property type="match status" value="1"/>
</dbReference>
<evidence type="ECO:0000256" key="9">
    <source>
        <dbReference type="SAM" id="Phobius"/>
    </source>
</evidence>
<dbReference type="Gene3D" id="4.10.400.10">
    <property type="entry name" value="Low-density Lipoprotein Receptor"/>
    <property type="match status" value="1"/>
</dbReference>
<dbReference type="Proteomes" id="UP000265020">
    <property type="component" value="Unassembled WGS sequence"/>
</dbReference>
<comment type="caution">
    <text evidence="7">Lacks conserved residue(s) required for the propagation of feature annotation.</text>
</comment>
<dbReference type="InterPro" id="IPR023415">
    <property type="entry name" value="LDLR_class-A_CS"/>
</dbReference>
<sequence length="427" mass="46853">MSFICILISIVFISTGRKSFPWKSILCGFLCVLLVLAVLAILLWYFLYYQCPFGKSCSPGGVCLSTTQWCDGVKDCPDGEDESHCFRQRDTDFLLESYSSNHDAWLPVCAENWDVSYGKTVCEQIGYSRTDFKSSSQISTSINAPDGYLKLKPGSSSVSPVHSQLLHSPGCSAQAVKLQCIECGTRSAASSSRIVGGKEAAMGDWPWQVSLQRGNRHACGGSIISPNWVLSAAHCFHPNTDPTVWRVAYGHVKLSEMVFRSLVQKIINHKYYDPETNAFDVALLKLQDPITFTSTVRPVCLPNVGLNVNEDSNAWITGWGALYSGSSVTPNSLNEAQVTVYDRDTCNAGSVLDGKVTETMFCAGKLEGGVDSCQGDSGGPLVVNKGNIWWLIGDTSWGYGCAMRNKPGVYGDVTYFTEWIYKQMQNQ</sequence>
<dbReference type="PROSITE" id="PS00135">
    <property type="entry name" value="TRYPSIN_SER"/>
    <property type="match status" value="1"/>
</dbReference>
<dbReference type="InterPro" id="IPR043504">
    <property type="entry name" value="Peptidase_S1_PA_chymotrypsin"/>
</dbReference>
<keyword evidence="9" id="KW-0472">Membrane</keyword>
<dbReference type="InterPro" id="IPR001314">
    <property type="entry name" value="Peptidase_S1A"/>
</dbReference>
<evidence type="ECO:0000256" key="6">
    <source>
        <dbReference type="PROSITE-ProRule" id="PRU00124"/>
    </source>
</evidence>
<name>A0A3Q2EDI0_CYPVA</name>
<dbReference type="PANTHER" id="PTHR24252">
    <property type="entry name" value="ACROSIN-RELATED"/>
    <property type="match status" value="1"/>
</dbReference>
<dbReference type="SUPFAM" id="SSF50494">
    <property type="entry name" value="Trypsin-like serine proteases"/>
    <property type="match status" value="1"/>
</dbReference>
<dbReference type="PROSITE" id="PS50068">
    <property type="entry name" value="LDLRA_2"/>
    <property type="match status" value="1"/>
</dbReference>
<dbReference type="SMART" id="SM00192">
    <property type="entry name" value="LDLa"/>
    <property type="match status" value="1"/>
</dbReference>
<organism evidence="12 13">
    <name type="scientific">Cyprinodon variegatus</name>
    <name type="common">Sheepshead minnow</name>
    <dbReference type="NCBI Taxonomy" id="28743"/>
    <lineage>
        <taxon>Eukaryota</taxon>
        <taxon>Metazoa</taxon>
        <taxon>Chordata</taxon>
        <taxon>Craniata</taxon>
        <taxon>Vertebrata</taxon>
        <taxon>Euteleostomi</taxon>
        <taxon>Actinopterygii</taxon>
        <taxon>Neopterygii</taxon>
        <taxon>Teleostei</taxon>
        <taxon>Neoteleostei</taxon>
        <taxon>Acanthomorphata</taxon>
        <taxon>Ovalentaria</taxon>
        <taxon>Atherinomorphae</taxon>
        <taxon>Cyprinodontiformes</taxon>
        <taxon>Cyprinodontidae</taxon>
        <taxon>Cyprinodon</taxon>
    </lineage>
</organism>
<dbReference type="SMART" id="SM00020">
    <property type="entry name" value="Tryp_SPc"/>
    <property type="match status" value="1"/>
</dbReference>
<dbReference type="PROSITE" id="PS01209">
    <property type="entry name" value="LDLRA_1"/>
    <property type="match status" value="1"/>
</dbReference>
<dbReference type="STRING" id="28743.ENSCVAP00000030356"/>
<evidence type="ECO:0000313" key="13">
    <source>
        <dbReference type="Proteomes" id="UP000265020"/>
    </source>
</evidence>
<dbReference type="PRINTS" id="PR00722">
    <property type="entry name" value="CHYMOTRYPSIN"/>
</dbReference>
<dbReference type="InterPro" id="IPR018114">
    <property type="entry name" value="TRYPSIN_HIS"/>
</dbReference>
<dbReference type="AlphaFoldDB" id="A0A3Q2EDI0"/>
<dbReference type="InterPro" id="IPR036772">
    <property type="entry name" value="SRCR-like_dom_sf"/>
</dbReference>
<dbReference type="GeneTree" id="ENSGT00940000155207"/>
<dbReference type="PROSITE" id="PS00134">
    <property type="entry name" value="TRYPSIN_HIS"/>
    <property type="match status" value="1"/>
</dbReference>
<dbReference type="InterPro" id="IPR033116">
    <property type="entry name" value="TRYPSIN_SER"/>
</dbReference>
<dbReference type="Ensembl" id="ENSCVAT00000024189.1">
    <property type="protein sequence ID" value="ENSCVAP00000030356.1"/>
    <property type="gene ID" value="ENSCVAG00000000492.1"/>
</dbReference>
<evidence type="ECO:0000256" key="1">
    <source>
        <dbReference type="ARBA" id="ARBA00022670"/>
    </source>
</evidence>
<evidence type="ECO:0000256" key="3">
    <source>
        <dbReference type="ARBA" id="ARBA00022825"/>
    </source>
</evidence>
<keyword evidence="4 6" id="KW-1015">Disulfide bond</keyword>
<proteinExistence type="predicted"/>
<dbReference type="Gene3D" id="2.40.10.10">
    <property type="entry name" value="Trypsin-like serine proteases"/>
    <property type="match status" value="3"/>
</dbReference>
<feature type="disulfide bond" evidence="6">
    <location>
        <begin position="70"/>
        <end position="85"/>
    </location>
</feature>
<keyword evidence="9" id="KW-1133">Transmembrane helix</keyword>
<dbReference type="CDD" id="cd00112">
    <property type="entry name" value="LDLa"/>
    <property type="match status" value="1"/>
</dbReference>
<dbReference type="Pfam" id="PF15494">
    <property type="entry name" value="SRCR_2"/>
    <property type="match status" value="1"/>
</dbReference>
<evidence type="ECO:0000256" key="8">
    <source>
        <dbReference type="RuleBase" id="RU363034"/>
    </source>
</evidence>
<evidence type="ECO:0000256" key="4">
    <source>
        <dbReference type="ARBA" id="ARBA00023157"/>
    </source>
</evidence>
<dbReference type="InterPro" id="IPR001190">
    <property type="entry name" value="SRCR"/>
</dbReference>
<dbReference type="Gene3D" id="3.10.250.10">
    <property type="entry name" value="SRCR-like domain"/>
    <property type="match status" value="1"/>
</dbReference>
<feature type="domain" description="SRCR" evidence="11">
    <location>
        <begin position="95"/>
        <end position="126"/>
    </location>
</feature>
<evidence type="ECO:0000256" key="5">
    <source>
        <dbReference type="ARBA" id="ARBA00023180"/>
    </source>
</evidence>
<accession>A0A3Q2EDI0</accession>
<evidence type="ECO:0000313" key="12">
    <source>
        <dbReference type="Ensembl" id="ENSCVAP00000030356.1"/>
    </source>
</evidence>
<keyword evidence="9" id="KW-0812">Transmembrane</keyword>
<keyword evidence="13" id="KW-1185">Reference proteome</keyword>
<dbReference type="CDD" id="cd00190">
    <property type="entry name" value="Tryp_SPc"/>
    <property type="match status" value="1"/>
</dbReference>
<dbReference type="InterPro" id="IPR002172">
    <property type="entry name" value="LDrepeatLR_classA_rpt"/>
</dbReference>
<keyword evidence="1 8" id="KW-0645">Protease</keyword>
<dbReference type="GO" id="GO:0004252">
    <property type="term" value="F:serine-type endopeptidase activity"/>
    <property type="evidence" value="ECO:0007669"/>
    <property type="project" value="InterPro"/>
</dbReference>
<dbReference type="GO" id="GO:0016020">
    <property type="term" value="C:membrane"/>
    <property type="evidence" value="ECO:0007669"/>
    <property type="project" value="InterPro"/>
</dbReference>
<dbReference type="FunFam" id="2.40.10.10:FF:000003">
    <property type="entry name" value="Transmembrane serine protease 3"/>
    <property type="match status" value="1"/>
</dbReference>
<dbReference type="SUPFAM" id="SSF57424">
    <property type="entry name" value="LDL receptor-like module"/>
    <property type="match status" value="1"/>
</dbReference>
<dbReference type="SUPFAM" id="SSF56487">
    <property type="entry name" value="SRCR-like"/>
    <property type="match status" value="1"/>
</dbReference>
<feature type="transmembrane region" description="Helical" evidence="9">
    <location>
        <begin position="25"/>
        <end position="47"/>
    </location>
</feature>
<evidence type="ECO:0000256" key="7">
    <source>
        <dbReference type="PROSITE-ProRule" id="PRU00196"/>
    </source>
</evidence>
<dbReference type="InterPro" id="IPR036055">
    <property type="entry name" value="LDL_receptor-like_sf"/>
</dbReference>
<evidence type="ECO:0000259" key="11">
    <source>
        <dbReference type="PROSITE" id="PS50287"/>
    </source>
</evidence>
<reference evidence="12" key="2">
    <citation type="submission" date="2025-09" db="UniProtKB">
        <authorList>
            <consortium name="Ensembl"/>
        </authorList>
    </citation>
    <scope>IDENTIFICATION</scope>
</reference>
<reference evidence="12" key="1">
    <citation type="submission" date="2025-08" db="UniProtKB">
        <authorList>
            <consortium name="Ensembl"/>
        </authorList>
    </citation>
    <scope>IDENTIFICATION</scope>
</reference>
<dbReference type="InterPro" id="IPR009003">
    <property type="entry name" value="Peptidase_S1_PA"/>
</dbReference>
<protein>
    <submittedName>
        <fullName evidence="12">Transmembrane serine protease 2</fullName>
    </submittedName>
</protein>
<keyword evidence="2 8" id="KW-0378">Hydrolase</keyword>
<evidence type="ECO:0000256" key="2">
    <source>
        <dbReference type="ARBA" id="ARBA00022801"/>
    </source>
</evidence>
<evidence type="ECO:0000259" key="10">
    <source>
        <dbReference type="PROSITE" id="PS50240"/>
    </source>
</evidence>
<feature type="domain" description="Peptidase S1" evidence="10">
    <location>
        <begin position="194"/>
        <end position="425"/>
    </location>
</feature>
<dbReference type="InterPro" id="IPR001254">
    <property type="entry name" value="Trypsin_dom"/>
</dbReference>
<dbReference type="PROSITE" id="PS50240">
    <property type="entry name" value="TRYPSIN_DOM"/>
    <property type="match status" value="1"/>
</dbReference>
<dbReference type="GO" id="GO:0006508">
    <property type="term" value="P:proteolysis"/>
    <property type="evidence" value="ECO:0007669"/>
    <property type="project" value="UniProtKB-KW"/>
</dbReference>
<keyword evidence="3 8" id="KW-0720">Serine protease</keyword>
<feature type="disulfide bond" evidence="6">
    <location>
        <begin position="51"/>
        <end position="63"/>
    </location>
</feature>
<dbReference type="OMA" id="AQRKSWH"/>